<feature type="transmembrane region" description="Helical" evidence="1">
    <location>
        <begin position="6"/>
        <end position="26"/>
    </location>
</feature>
<evidence type="ECO:0008006" key="4">
    <source>
        <dbReference type="Google" id="ProtNLM"/>
    </source>
</evidence>
<dbReference type="EMBL" id="CP043875">
    <property type="protein sequence ID" value="WOF15442.1"/>
    <property type="molecule type" value="Genomic_DNA"/>
</dbReference>
<dbReference type="RefSeq" id="WP_317137012.1">
    <property type="nucleotide sequence ID" value="NZ_CP043875.1"/>
</dbReference>
<keyword evidence="1" id="KW-0472">Membrane</keyword>
<sequence length="250" mass="29332">MDLSPEWVQAIFAIILVIVTIAYAISTSKLAKASAKQIEYIGKENYRRVIVDILKNTYWLVNEQLESCKYSLEHGNLSSFLSPLTPYIKGQTRPPDEILKKYNEKFLEYSEKYDKLLDEGKGIINHSFKKFEIFKTQFSDLCHNLGKEDEKAKYGIDVYLNQMFACIIASSNLEETHDIYEFFIKNRDTLLKFLVENGFSEDMENYSQIKKELVPVIDNYLELLDNLFEEWKNEYNIIDSDFKEPKFGGW</sequence>
<gene>
    <name evidence="2" type="ORF">F1737_01480</name>
</gene>
<name>A0AA97FA92_9EURY</name>
<organism evidence="2 3">
    <name type="scientific">Methanochimaera problematica</name>
    <dbReference type="NCBI Taxonomy" id="2609417"/>
    <lineage>
        <taxon>Archaea</taxon>
        <taxon>Methanobacteriati</taxon>
        <taxon>Methanobacteriota</taxon>
        <taxon>Stenosarchaea group</taxon>
        <taxon>Methanomicrobia</taxon>
        <taxon>Methanomicrobiales</taxon>
        <taxon>Methanomicrobiaceae</taxon>
        <taxon>Methanochimaera</taxon>
    </lineage>
</organism>
<protein>
    <recommendedName>
        <fullName evidence="4">DUF4760 domain-containing protein</fullName>
    </recommendedName>
</protein>
<keyword evidence="1" id="KW-1133">Transmembrane helix</keyword>
<keyword evidence="1" id="KW-0812">Transmembrane</keyword>
<dbReference type="AlphaFoldDB" id="A0AA97FA92"/>
<accession>A0AA97FA92</accession>
<dbReference type="GeneID" id="85228799"/>
<keyword evidence="3" id="KW-1185">Reference proteome</keyword>
<dbReference type="Proteomes" id="UP001301797">
    <property type="component" value="Chromosome"/>
</dbReference>
<reference evidence="2 3" key="1">
    <citation type="submission" date="2019-09" db="EMBL/GenBank/DDBJ databases">
        <title>The complete genome of Methanoplanus sp. FWC-SCC4.</title>
        <authorList>
            <person name="Chen S.-C."/>
            <person name="Zhou Y.-Z."/>
            <person name="Lai M.-C."/>
        </authorList>
    </citation>
    <scope>NUCLEOTIDE SEQUENCE [LARGE SCALE GENOMIC DNA]</scope>
    <source>
        <strain evidence="2 3">FWC-SCC4</strain>
    </source>
</reference>
<evidence type="ECO:0000256" key="1">
    <source>
        <dbReference type="SAM" id="Phobius"/>
    </source>
</evidence>
<proteinExistence type="predicted"/>
<dbReference type="KEGG" id="mefw:F1737_01480"/>
<evidence type="ECO:0000313" key="2">
    <source>
        <dbReference type="EMBL" id="WOF15442.1"/>
    </source>
</evidence>
<evidence type="ECO:0000313" key="3">
    <source>
        <dbReference type="Proteomes" id="UP001301797"/>
    </source>
</evidence>